<dbReference type="EMBL" id="JAHRIP010075240">
    <property type="protein sequence ID" value="MEQ2309552.1"/>
    <property type="molecule type" value="Genomic_DNA"/>
</dbReference>
<protein>
    <submittedName>
        <fullName evidence="1">Uncharacterized protein</fullName>
    </submittedName>
</protein>
<evidence type="ECO:0000313" key="1">
    <source>
        <dbReference type="EMBL" id="MEQ2309552.1"/>
    </source>
</evidence>
<dbReference type="Proteomes" id="UP001469553">
    <property type="component" value="Unassembled WGS sequence"/>
</dbReference>
<proteinExistence type="predicted"/>
<sequence>MAPINPPSLESSPAPSHQVLHSLSPCWFPLCPPNFSSSASFVLHVHHHQHDAAFVLSAFGSNLSGPVLHIVLDPVPSLSFFLSLFFTFRLFPPIYLVLCDHF</sequence>
<reference evidence="1 2" key="1">
    <citation type="submission" date="2021-06" db="EMBL/GenBank/DDBJ databases">
        <authorList>
            <person name="Palmer J.M."/>
        </authorList>
    </citation>
    <scope>NUCLEOTIDE SEQUENCE [LARGE SCALE GENOMIC DNA]</scope>
    <source>
        <strain evidence="1 2">AS_MEX2019</strain>
        <tissue evidence="1">Muscle</tissue>
    </source>
</reference>
<keyword evidence="2" id="KW-1185">Reference proteome</keyword>
<gene>
    <name evidence="1" type="ORF">AMECASPLE_000138</name>
</gene>
<organism evidence="1 2">
    <name type="scientific">Ameca splendens</name>
    <dbReference type="NCBI Taxonomy" id="208324"/>
    <lineage>
        <taxon>Eukaryota</taxon>
        <taxon>Metazoa</taxon>
        <taxon>Chordata</taxon>
        <taxon>Craniata</taxon>
        <taxon>Vertebrata</taxon>
        <taxon>Euteleostomi</taxon>
        <taxon>Actinopterygii</taxon>
        <taxon>Neopterygii</taxon>
        <taxon>Teleostei</taxon>
        <taxon>Neoteleostei</taxon>
        <taxon>Acanthomorphata</taxon>
        <taxon>Ovalentaria</taxon>
        <taxon>Atherinomorphae</taxon>
        <taxon>Cyprinodontiformes</taxon>
        <taxon>Goodeidae</taxon>
        <taxon>Ameca</taxon>
    </lineage>
</organism>
<accession>A0ABV0ZTC9</accession>
<comment type="caution">
    <text evidence="1">The sequence shown here is derived from an EMBL/GenBank/DDBJ whole genome shotgun (WGS) entry which is preliminary data.</text>
</comment>
<evidence type="ECO:0000313" key="2">
    <source>
        <dbReference type="Proteomes" id="UP001469553"/>
    </source>
</evidence>
<name>A0ABV0ZTC9_9TELE</name>